<dbReference type="EMBL" id="JBJDOT010000036">
    <property type="protein sequence ID" value="MFK3866116.1"/>
    <property type="molecule type" value="Genomic_DNA"/>
</dbReference>
<evidence type="ECO:0000313" key="3">
    <source>
        <dbReference type="Proteomes" id="UP001620262"/>
    </source>
</evidence>
<dbReference type="InterPro" id="IPR037883">
    <property type="entry name" value="Knr4/Smi1-like_sf"/>
</dbReference>
<dbReference type="InterPro" id="IPR018958">
    <property type="entry name" value="Knr4/Smi1-like_dom"/>
</dbReference>
<dbReference type="SMART" id="SM00860">
    <property type="entry name" value="SMI1_KNR4"/>
    <property type="match status" value="1"/>
</dbReference>
<reference evidence="2 3" key="1">
    <citation type="submission" date="2024-11" db="EMBL/GenBank/DDBJ databases">
        <title>The Natural Products Discovery Center: Release of the First 8490 Sequenced Strains for Exploring Actinobacteria Biosynthetic Diversity.</title>
        <authorList>
            <person name="Kalkreuter E."/>
            <person name="Kautsar S.A."/>
            <person name="Yang D."/>
            <person name="Bader C.D."/>
            <person name="Teijaro C.N."/>
            <person name="Fluegel L."/>
            <person name="Davis C.M."/>
            <person name="Simpson J.R."/>
            <person name="Lauterbach L."/>
            <person name="Steele A.D."/>
            <person name="Gui C."/>
            <person name="Meng S."/>
            <person name="Li G."/>
            <person name="Viehrig K."/>
            <person name="Ye F."/>
            <person name="Su P."/>
            <person name="Kiefer A.F."/>
            <person name="Nichols A."/>
            <person name="Cepeda A.J."/>
            <person name="Yan W."/>
            <person name="Fan B."/>
            <person name="Jiang Y."/>
            <person name="Adhikari A."/>
            <person name="Zheng C.-J."/>
            <person name="Schuster L."/>
            <person name="Cowan T.M."/>
            <person name="Smanski M.J."/>
            <person name="Chevrette M.G."/>
            <person name="De Carvalho L.P.S."/>
            <person name="Shen B."/>
        </authorList>
    </citation>
    <scope>NUCLEOTIDE SEQUENCE [LARGE SCALE GENOMIC DNA]</scope>
    <source>
        <strain evidence="2 3">NPDC078403</strain>
    </source>
</reference>
<protein>
    <submittedName>
        <fullName evidence="2">SMI1/KNR4 family protein</fullName>
    </submittedName>
</protein>
<dbReference type="Proteomes" id="UP001620262">
    <property type="component" value="Unassembled WGS sequence"/>
</dbReference>
<evidence type="ECO:0000313" key="2">
    <source>
        <dbReference type="EMBL" id="MFK3866116.1"/>
    </source>
</evidence>
<feature type="domain" description="Knr4/Smi1-like" evidence="1">
    <location>
        <begin position="217"/>
        <end position="346"/>
    </location>
</feature>
<dbReference type="Gene3D" id="3.40.1580.10">
    <property type="entry name" value="SMI1/KNR4-like"/>
    <property type="match status" value="1"/>
</dbReference>
<sequence>MQFIDPFPVKCEFCQHLAYYPLTPLKAEKAACTACKKVLRQTPRNLRSSSRKHGIQVWPSAFIFEAMMKFDVDLDLVCEDELNQDTTLSAFIKLFQQAKLSISPHDILNFDMLDTARSTCGDEQLLALTLKELALISHPEEPLPDANSLADPNVKGIETYELKAKHEKRRIARQAQDTLTGRTFYESPLVDVEMNDPVTNKRAAFWEKVPNEEKNKPLTEEDIQNTVRNLGYKLPTLYIQLMTIQNGGYPQNTLIQLDNEKPTNYSISKFIELDSIEAEGEYMRNEWGYPDIGLYICDCPSAGHHLVALDYTDCGPEGEPTVVHVDQENDFKKTILATNFEQFINQLEYDED</sequence>
<dbReference type="Pfam" id="PF09346">
    <property type="entry name" value="SMI1_KNR4"/>
    <property type="match status" value="1"/>
</dbReference>
<accession>A0ABW8L251</accession>
<evidence type="ECO:0000259" key="1">
    <source>
        <dbReference type="SMART" id="SM00860"/>
    </source>
</evidence>
<dbReference type="RefSeq" id="WP_404676306.1">
    <property type="nucleotide sequence ID" value="NZ_JBJDOT010000036.1"/>
</dbReference>
<comment type="caution">
    <text evidence="2">The sequence shown here is derived from an EMBL/GenBank/DDBJ whole genome shotgun (WGS) entry which is preliminary data.</text>
</comment>
<organism evidence="2 3">
    <name type="scientific">Pseudoalteromonas rhizosphaerae</name>
    <dbReference type="NCBI Taxonomy" id="2518973"/>
    <lineage>
        <taxon>Bacteria</taxon>
        <taxon>Pseudomonadati</taxon>
        <taxon>Pseudomonadota</taxon>
        <taxon>Gammaproteobacteria</taxon>
        <taxon>Alteromonadales</taxon>
        <taxon>Pseudoalteromonadaceae</taxon>
        <taxon>Pseudoalteromonas</taxon>
    </lineage>
</organism>
<dbReference type="SUPFAM" id="SSF160631">
    <property type="entry name" value="SMI1/KNR4-like"/>
    <property type="match status" value="1"/>
</dbReference>
<gene>
    <name evidence="2" type="ORF">ACI2JU_19900</name>
</gene>
<name>A0ABW8L251_9GAMM</name>
<proteinExistence type="predicted"/>
<keyword evidence="3" id="KW-1185">Reference proteome</keyword>